<comment type="caution">
    <text evidence="10">The sequence shown here is derived from an EMBL/GenBank/DDBJ whole genome shotgun (WGS) entry which is preliminary data.</text>
</comment>
<keyword evidence="8" id="KW-0862">Zinc</keyword>
<gene>
    <name evidence="10" type="ORF">PG997_009279</name>
</gene>
<feature type="domain" description="RING-type" evidence="9">
    <location>
        <begin position="17"/>
        <end position="235"/>
    </location>
</feature>
<dbReference type="Proteomes" id="UP001433268">
    <property type="component" value="Unassembled WGS sequence"/>
</dbReference>
<keyword evidence="4" id="KW-0479">Metal-binding</keyword>
<keyword evidence="11" id="KW-1185">Reference proteome</keyword>
<evidence type="ECO:0000313" key="11">
    <source>
        <dbReference type="Proteomes" id="UP001433268"/>
    </source>
</evidence>
<sequence length="236" mass="26726">MADVEQPQDPTDDGKHALGDCIACGDTIWGIKKDDDERVLSCGHIYYWLCFARNVKSALGSLPFRPVRCCGQDPVPPSIIWFVQRRAEEAGFSLSDDEVTKYIFMNDEAGSGSRVYCHRRECNAYIPTEDRTDTAGWCWICEADTCLTCRQAAHGGVCDEELLERSKEADEALLRLAEEKGWTQCPACNAMTERIDGCNYMRCLCGQFFCYKCGIPEEDEGDHFHESDGEYQEYDE</sequence>
<dbReference type="Pfam" id="PF01485">
    <property type="entry name" value="IBR"/>
    <property type="match status" value="1"/>
</dbReference>
<evidence type="ECO:0000256" key="5">
    <source>
        <dbReference type="ARBA" id="ARBA00022737"/>
    </source>
</evidence>
<dbReference type="InterPro" id="IPR031127">
    <property type="entry name" value="E3_UB_ligase_RBR"/>
</dbReference>
<name>A0ABR1VWD5_9PEZI</name>
<keyword evidence="3" id="KW-0808">Transferase</keyword>
<evidence type="ECO:0000256" key="4">
    <source>
        <dbReference type="ARBA" id="ARBA00022723"/>
    </source>
</evidence>
<evidence type="ECO:0000256" key="2">
    <source>
        <dbReference type="ARBA" id="ARBA00012251"/>
    </source>
</evidence>
<evidence type="ECO:0000256" key="3">
    <source>
        <dbReference type="ARBA" id="ARBA00022679"/>
    </source>
</evidence>
<dbReference type="GeneID" id="92046654"/>
<dbReference type="EMBL" id="JAQQWN010000007">
    <property type="protein sequence ID" value="KAK8074616.1"/>
    <property type="molecule type" value="Genomic_DNA"/>
</dbReference>
<evidence type="ECO:0000256" key="8">
    <source>
        <dbReference type="ARBA" id="ARBA00022833"/>
    </source>
</evidence>
<organism evidence="10 11">
    <name type="scientific">Apiospora hydei</name>
    <dbReference type="NCBI Taxonomy" id="1337664"/>
    <lineage>
        <taxon>Eukaryota</taxon>
        <taxon>Fungi</taxon>
        <taxon>Dikarya</taxon>
        <taxon>Ascomycota</taxon>
        <taxon>Pezizomycotina</taxon>
        <taxon>Sordariomycetes</taxon>
        <taxon>Xylariomycetidae</taxon>
        <taxon>Amphisphaeriales</taxon>
        <taxon>Apiosporaceae</taxon>
        <taxon>Apiospora</taxon>
    </lineage>
</organism>
<keyword evidence="7" id="KW-0833">Ubl conjugation pathway</keyword>
<dbReference type="EC" id="2.3.2.31" evidence="2"/>
<dbReference type="Gene3D" id="1.20.120.1750">
    <property type="match status" value="1"/>
</dbReference>
<dbReference type="PANTHER" id="PTHR11685">
    <property type="entry name" value="RBR FAMILY RING FINGER AND IBR DOMAIN-CONTAINING"/>
    <property type="match status" value="1"/>
</dbReference>
<dbReference type="SUPFAM" id="SSF57850">
    <property type="entry name" value="RING/U-box"/>
    <property type="match status" value="1"/>
</dbReference>
<evidence type="ECO:0000256" key="6">
    <source>
        <dbReference type="ARBA" id="ARBA00022771"/>
    </source>
</evidence>
<proteinExistence type="predicted"/>
<dbReference type="PROSITE" id="PS51873">
    <property type="entry name" value="TRIAD"/>
    <property type="match status" value="1"/>
</dbReference>
<protein>
    <recommendedName>
        <fullName evidence="2">RBR-type E3 ubiquitin transferase</fullName>
        <ecNumber evidence="2">2.3.2.31</ecNumber>
    </recommendedName>
</protein>
<dbReference type="InterPro" id="IPR002867">
    <property type="entry name" value="IBR_dom"/>
</dbReference>
<dbReference type="RefSeq" id="XP_066665556.1">
    <property type="nucleotide sequence ID" value="XM_066813594.1"/>
</dbReference>
<evidence type="ECO:0000256" key="7">
    <source>
        <dbReference type="ARBA" id="ARBA00022786"/>
    </source>
</evidence>
<accession>A0ABR1VWD5</accession>
<evidence type="ECO:0000313" key="10">
    <source>
        <dbReference type="EMBL" id="KAK8074616.1"/>
    </source>
</evidence>
<evidence type="ECO:0000259" key="9">
    <source>
        <dbReference type="PROSITE" id="PS51873"/>
    </source>
</evidence>
<dbReference type="InterPro" id="IPR044066">
    <property type="entry name" value="TRIAD_supradom"/>
</dbReference>
<comment type="catalytic activity">
    <reaction evidence="1">
        <text>[E2 ubiquitin-conjugating enzyme]-S-ubiquitinyl-L-cysteine + [acceptor protein]-L-lysine = [E2 ubiquitin-conjugating enzyme]-L-cysteine + [acceptor protein]-N(6)-ubiquitinyl-L-lysine.</text>
        <dbReference type="EC" id="2.3.2.31"/>
    </reaction>
</comment>
<evidence type="ECO:0000256" key="1">
    <source>
        <dbReference type="ARBA" id="ARBA00001798"/>
    </source>
</evidence>
<keyword evidence="5" id="KW-0677">Repeat</keyword>
<dbReference type="CDD" id="cd22584">
    <property type="entry name" value="Rcat_RBR_unk"/>
    <property type="match status" value="1"/>
</dbReference>
<keyword evidence="6" id="KW-0863">Zinc-finger</keyword>
<reference evidence="10 11" key="1">
    <citation type="submission" date="2023-01" db="EMBL/GenBank/DDBJ databases">
        <title>Analysis of 21 Apiospora genomes using comparative genomics revels a genus with tremendous synthesis potential of carbohydrate active enzymes and secondary metabolites.</title>
        <authorList>
            <person name="Sorensen T."/>
        </authorList>
    </citation>
    <scope>NUCLEOTIDE SEQUENCE [LARGE SCALE GENOMIC DNA]</scope>
    <source>
        <strain evidence="10 11">CBS 114990</strain>
    </source>
</reference>